<comment type="similarity">
    <text evidence="2">Belongs to the CSC1 (TC 1.A.17) family.</text>
</comment>
<feature type="transmembrane region" description="Helical" evidence="8">
    <location>
        <begin position="472"/>
        <end position="501"/>
    </location>
</feature>
<proteinExistence type="inferred from homology"/>
<evidence type="ECO:0000313" key="14">
    <source>
        <dbReference type="Proteomes" id="UP000799118"/>
    </source>
</evidence>
<evidence type="ECO:0000259" key="11">
    <source>
        <dbReference type="Pfam" id="PF13967"/>
    </source>
</evidence>
<feature type="transmembrane region" description="Helical" evidence="8">
    <location>
        <begin position="521"/>
        <end position="545"/>
    </location>
</feature>
<organism evidence="13 14">
    <name type="scientific">Gymnopus androsaceus JB14</name>
    <dbReference type="NCBI Taxonomy" id="1447944"/>
    <lineage>
        <taxon>Eukaryota</taxon>
        <taxon>Fungi</taxon>
        <taxon>Dikarya</taxon>
        <taxon>Basidiomycota</taxon>
        <taxon>Agaricomycotina</taxon>
        <taxon>Agaricomycetes</taxon>
        <taxon>Agaricomycetidae</taxon>
        <taxon>Agaricales</taxon>
        <taxon>Marasmiineae</taxon>
        <taxon>Omphalotaceae</taxon>
        <taxon>Gymnopus</taxon>
    </lineage>
</organism>
<dbReference type="GO" id="GO:0005886">
    <property type="term" value="C:plasma membrane"/>
    <property type="evidence" value="ECO:0007669"/>
    <property type="project" value="TreeGrafter"/>
</dbReference>
<dbReference type="PANTHER" id="PTHR13018">
    <property type="entry name" value="PROBABLE MEMBRANE PROTEIN DUF221-RELATED"/>
    <property type="match status" value="1"/>
</dbReference>
<dbReference type="OrthoDB" id="1076608at2759"/>
<reference evidence="13" key="1">
    <citation type="journal article" date="2019" name="Environ. Microbiol.">
        <title>Fungal ecological strategies reflected in gene transcription - a case study of two litter decomposers.</title>
        <authorList>
            <person name="Barbi F."/>
            <person name="Kohler A."/>
            <person name="Barry K."/>
            <person name="Baskaran P."/>
            <person name="Daum C."/>
            <person name="Fauchery L."/>
            <person name="Ihrmark K."/>
            <person name="Kuo A."/>
            <person name="LaButti K."/>
            <person name="Lipzen A."/>
            <person name="Morin E."/>
            <person name="Grigoriev I.V."/>
            <person name="Henrissat B."/>
            <person name="Lindahl B."/>
            <person name="Martin F."/>
        </authorList>
    </citation>
    <scope>NUCLEOTIDE SEQUENCE</scope>
    <source>
        <strain evidence="13">JB14</strain>
    </source>
</reference>
<feature type="domain" description="CSC1/OSCA1-like N-terminal transmembrane" evidence="11">
    <location>
        <begin position="15"/>
        <end position="174"/>
    </location>
</feature>
<dbReference type="Pfam" id="PF13967">
    <property type="entry name" value="RSN1_TM"/>
    <property type="match status" value="1"/>
</dbReference>
<dbReference type="Pfam" id="PF02714">
    <property type="entry name" value="RSN1_7TM"/>
    <property type="match status" value="1"/>
</dbReference>
<feature type="transmembrane region" description="Helical" evidence="8">
    <location>
        <begin position="610"/>
        <end position="639"/>
    </location>
</feature>
<dbReference type="Pfam" id="PF12621">
    <property type="entry name" value="PHM7_ext"/>
    <property type="match status" value="1"/>
</dbReference>
<evidence type="ECO:0000313" key="13">
    <source>
        <dbReference type="EMBL" id="KAE9391745.1"/>
    </source>
</evidence>
<evidence type="ECO:0000259" key="10">
    <source>
        <dbReference type="Pfam" id="PF12621"/>
    </source>
</evidence>
<feature type="transmembrane region" description="Helical" evidence="8">
    <location>
        <begin position="107"/>
        <end position="131"/>
    </location>
</feature>
<dbReference type="InterPro" id="IPR032880">
    <property type="entry name" value="CSC1/OSCA1-like_N"/>
</dbReference>
<gene>
    <name evidence="13" type="ORF">BT96DRAFT_1023945</name>
</gene>
<keyword evidence="6 8" id="KW-0472">Membrane</keyword>
<keyword evidence="3" id="KW-0813">Transport</keyword>
<feature type="region of interest" description="Disordered" evidence="7">
    <location>
        <begin position="378"/>
        <end position="407"/>
    </location>
</feature>
<feature type="compositionally biased region" description="Basic and acidic residues" evidence="7">
    <location>
        <begin position="271"/>
        <end position="281"/>
    </location>
</feature>
<dbReference type="InterPro" id="IPR022257">
    <property type="entry name" value="PHM7_ext"/>
</dbReference>
<dbReference type="Pfam" id="PF14703">
    <property type="entry name" value="PHM7_cyt"/>
    <property type="match status" value="1"/>
</dbReference>
<evidence type="ECO:0000259" key="12">
    <source>
        <dbReference type="Pfam" id="PF14703"/>
    </source>
</evidence>
<name>A0A6A4H332_9AGAR</name>
<feature type="compositionally biased region" description="Basic and acidic residues" evidence="7">
    <location>
        <begin position="917"/>
        <end position="928"/>
    </location>
</feature>
<feature type="transmembrane region" description="Helical" evidence="8">
    <location>
        <begin position="15"/>
        <end position="36"/>
    </location>
</feature>
<dbReference type="AlphaFoldDB" id="A0A6A4H332"/>
<feature type="domain" description="CSC1/OSCA1-like 7TM region" evidence="9">
    <location>
        <begin position="471"/>
        <end position="745"/>
    </location>
</feature>
<feature type="transmembrane region" description="Helical" evidence="8">
    <location>
        <begin position="726"/>
        <end position="749"/>
    </location>
</feature>
<dbReference type="InterPro" id="IPR045122">
    <property type="entry name" value="Csc1-like"/>
</dbReference>
<sequence length="940" mass="104982">MSSISSSTSASTKTFITALVFNGAVFGIELAIFTLIRPYFKAIYEPRTYVPPKAKRIQPLTSGGKRTLGPKNLFSWPFAVYKSNHNDIKAANGLDAYFFVRYLRMMVIIFLPIWILSWAVLLPITSVGTSVSGNTGLNKFIFGNVSPTQSIRYVAHIIMVWLFTGWVFYNIWREMKHWLYTRQYHLIDPVHAKSVQANTVLITGIPQKYLSHAALHKVFDVFPGGVKNIWINRNLKELPDIYDRRLKACNKLEGAENKLLKIAAKRRLKAQKEAGKEKDAEAQDSSLSVPESERPTHKLGFLGLFGEKVDSIEWARSEIRVCNELLDAGRAKIPGFNPQSRLSFHPEIRDNSDDNFGGQGGLLGTATRVGTVVKRRIPAGRKAGRHSTEEGDTHAETEEEVAPAGPSTDDTYPVVNSAFITFRKQISAHLAGQALIHHEPYRMSKKYIEVAPSDVIWSNLTLNPYEIKVRVVISWAITIALIVLWAFPVAFVGTISNISAVCTKESWLKWLCSLPSPVTGIIQGILPPVLLAVLMMLLPIILRLLAKFEGIPTKTGLELSLMTRFFIFQVIHSFLIVTLASGILASLAPLASNPTSIPTILAQQLPQASIFFLTYIILQGLSGVAGGFLQIVPLAIYYAKLYLLGSTPRSIWGIKYGLRNVAWGTLFPNTTLLTVIALAYSIIAPIINGLACATFFAFYMLYKYLFLWQYQQDLSMDTGGLFFPKAIQHLFVGLYVQQICLAALFFLARNENKSASAIPEGALMIVLIVFTAFFQIIINNMYDPLKYALPLTMVEKMYVEKDPSPVTSDIQDDRSHGNDELEMGRVESKGVRGSSVDDDRLNLQDPESATDQKEPREESIKPTPERPVPRAEDYYGFAHPATSRPQRTVWIPKDHLGLSEEEERACWEKGIDISSKDAEMNEKGKVELTGDSQPPDLVRE</sequence>
<evidence type="ECO:0000256" key="7">
    <source>
        <dbReference type="SAM" id="MobiDB-lite"/>
    </source>
</evidence>
<keyword evidence="14" id="KW-1185">Reference proteome</keyword>
<feature type="transmembrane region" description="Helical" evidence="8">
    <location>
        <begin position="566"/>
        <end position="590"/>
    </location>
</feature>
<feature type="region of interest" description="Disordered" evidence="7">
    <location>
        <begin position="917"/>
        <end position="940"/>
    </location>
</feature>
<feature type="region of interest" description="Disordered" evidence="7">
    <location>
        <begin position="803"/>
        <end position="888"/>
    </location>
</feature>
<feature type="compositionally biased region" description="Basic and acidic residues" evidence="7">
    <location>
        <begin position="811"/>
        <end position="842"/>
    </location>
</feature>
<feature type="compositionally biased region" description="Basic and acidic residues" evidence="7">
    <location>
        <begin position="386"/>
        <end position="396"/>
    </location>
</feature>
<feature type="transmembrane region" description="Helical" evidence="8">
    <location>
        <begin position="151"/>
        <end position="172"/>
    </location>
</feature>
<feature type="compositionally biased region" description="Basic and acidic residues" evidence="7">
    <location>
        <begin position="850"/>
        <end position="873"/>
    </location>
</feature>
<feature type="domain" description="CSC1/OSCA1-like cytosolic" evidence="12">
    <location>
        <begin position="198"/>
        <end position="334"/>
    </location>
</feature>
<evidence type="ECO:0000256" key="5">
    <source>
        <dbReference type="ARBA" id="ARBA00022989"/>
    </source>
</evidence>
<feature type="domain" description="10TM putative phosphate transporter extracellular tail" evidence="10">
    <location>
        <begin position="867"/>
        <end position="936"/>
    </location>
</feature>
<evidence type="ECO:0000256" key="3">
    <source>
        <dbReference type="ARBA" id="ARBA00022448"/>
    </source>
</evidence>
<comment type="subcellular location">
    <subcellularLocation>
        <location evidence="1">Membrane</location>
        <topology evidence="1">Multi-pass membrane protein</topology>
    </subcellularLocation>
</comment>
<evidence type="ECO:0000256" key="8">
    <source>
        <dbReference type="SAM" id="Phobius"/>
    </source>
</evidence>
<protein>
    <submittedName>
        <fullName evidence="13">DUF221-domain-containing protein</fullName>
    </submittedName>
</protein>
<dbReference type="InterPro" id="IPR003864">
    <property type="entry name" value="CSC1/OSCA1-like_7TM"/>
</dbReference>
<evidence type="ECO:0000256" key="2">
    <source>
        <dbReference type="ARBA" id="ARBA00007779"/>
    </source>
</evidence>
<feature type="transmembrane region" description="Helical" evidence="8">
    <location>
        <begin position="761"/>
        <end position="782"/>
    </location>
</feature>
<evidence type="ECO:0000256" key="1">
    <source>
        <dbReference type="ARBA" id="ARBA00004141"/>
    </source>
</evidence>
<dbReference type="PANTHER" id="PTHR13018:SF143">
    <property type="entry name" value="CSC1_OSCA1-LIKE 7TM REGION DOMAIN-CONTAINING PROTEIN"/>
    <property type="match status" value="1"/>
</dbReference>
<dbReference type="GO" id="GO:0005227">
    <property type="term" value="F:calcium-activated cation channel activity"/>
    <property type="evidence" value="ECO:0007669"/>
    <property type="project" value="InterPro"/>
</dbReference>
<dbReference type="Proteomes" id="UP000799118">
    <property type="component" value="Unassembled WGS sequence"/>
</dbReference>
<accession>A0A6A4H332</accession>
<keyword evidence="4 8" id="KW-0812">Transmembrane</keyword>
<feature type="transmembrane region" description="Helical" evidence="8">
    <location>
        <begin position="686"/>
        <end position="705"/>
    </location>
</feature>
<evidence type="ECO:0000256" key="6">
    <source>
        <dbReference type="ARBA" id="ARBA00023136"/>
    </source>
</evidence>
<feature type="region of interest" description="Disordered" evidence="7">
    <location>
        <begin position="271"/>
        <end position="294"/>
    </location>
</feature>
<keyword evidence="5 8" id="KW-1133">Transmembrane helix</keyword>
<dbReference type="InterPro" id="IPR027815">
    <property type="entry name" value="CSC1/OSCA1-like_cyt"/>
</dbReference>
<evidence type="ECO:0000259" key="9">
    <source>
        <dbReference type="Pfam" id="PF02714"/>
    </source>
</evidence>
<dbReference type="EMBL" id="ML769614">
    <property type="protein sequence ID" value="KAE9391745.1"/>
    <property type="molecule type" value="Genomic_DNA"/>
</dbReference>
<evidence type="ECO:0000256" key="4">
    <source>
        <dbReference type="ARBA" id="ARBA00022692"/>
    </source>
</evidence>